<evidence type="ECO:0000313" key="12">
    <source>
        <dbReference type="Proteomes" id="UP001516464"/>
    </source>
</evidence>
<keyword evidence="7 8" id="KW-0067">ATP-binding</keyword>
<evidence type="ECO:0000256" key="3">
    <source>
        <dbReference type="ARBA" id="ARBA00022527"/>
    </source>
</evidence>
<name>A0ABQ7I1P2_9MICR</name>
<proteinExistence type="inferred from homology"/>
<evidence type="ECO:0000256" key="2">
    <source>
        <dbReference type="ARBA" id="ARBA00012409"/>
    </source>
</evidence>
<dbReference type="EC" id="2.7.11.23" evidence="2"/>
<dbReference type="EMBL" id="SBIQ01000018">
    <property type="protein sequence ID" value="KAF7684337.1"/>
    <property type="molecule type" value="Genomic_DNA"/>
</dbReference>
<keyword evidence="6 11" id="KW-0418">Kinase</keyword>
<dbReference type="PROSITE" id="PS00107">
    <property type="entry name" value="PROTEIN_KINASE_ATP"/>
    <property type="match status" value="1"/>
</dbReference>
<dbReference type="Gene3D" id="3.30.200.20">
    <property type="entry name" value="Phosphorylase Kinase, domain 1"/>
    <property type="match status" value="1"/>
</dbReference>
<accession>A0ABQ7I1P2</accession>
<dbReference type="PANTHER" id="PTHR24056">
    <property type="entry name" value="CELL DIVISION PROTEIN KINASE"/>
    <property type="match status" value="1"/>
</dbReference>
<dbReference type="Pfam" id="PF00069">
    <property type="entry name" value="Pkinase"/>
    <property type="match status" value="1"/>
</dbReference>
<evidence type="ECO:0000256" key="1">
    <source>
        <dbReference type="ARBA" id="ARBA00006485"/>
    </source>
</evidence>
<evidence type="ECO:0000259" key="10">
    <source>
        <dbReference type="PROSITE" id="PS50011"/>
    </source>
</evidence>
<feature type="domain" description="Protein kinase" evidence="10">
    <location>
        <begin position="5"/>
        <end position="300"/>
    </location>
</feature>
<dbReference type="InterPro" id="IPR017441">
    <property type="entry name" value="Protein_kinase_ATP_BS"/>
</dbReference>
<comment type="caution">
    <text evidence="11">The sequence shown here is derived from an EMBL/GenBank/DDBJ whole genome shotgun (WGS) entry which is preliminary data.</text>
</comment>
<evidence type="ECO:0000313" key="11">
    <source>
        <dbReference type="EMBL" id="KAF7684337.1"/>
    </source>
</evidence>
<dbReference type="SMART" id="SM00220">
    <property type="entry name" value="S_TKc"/>
    <property type="match status" value="1"/>
</dbReference>
<sequence length="314" mass="36049">MGISYFTKQKLGEGTYAVIYLAEEYHTESKNICIVKSPPLNTEPIRKVAIKKIKKNTRSNGIEVSAIREIKVLKRISHDNLIKMYEVFADNGSIHLVLEYLEGTLEDIIKNSSVIIMPGDIKAWMKMILQGLGALHDKWILHRDMKPNNILVGSNGGIKIADMGLSREISQDEMSCQAITRWYRPPEMLLGAKRYSFGADMWGVGCIMAELFLRVPFLAGDDDFKQLEIIFRAFGTPTKEEWCDMTDLPNFINYPWYPKTPLKGYFTAAGPDAINLLEQFFVYNPLKRITCWKAMQHEYFKNKPEPTRLEKLPK</sequence>
<keyword evidence="12" id="KW-1185">Reference proteome</keyword>
<evidence type="ECO:0000256" key="7">
    <source>
        <dbReference type="ARBA" id="ARBA00022840"/>
    </source>
</evidence>
<dbReference type="InterPro" id="IPR008271">
    <property type="entry name" value="Ser/Thr_kinase_AS"/>
</dbReference>
<keyword evidence="3 9" id="KW-0723">Serine/threonine-protein kinase</keyword>
<evidence type="ECO:0000256" key="4">
    <source>
        <dbReference type="ARBA" id="ARBA00022679"/>
    </source>
</evidence>
<dbReference type="Gene3D" id="1.10.510.10">
    <property type="entry name" value="Transferase(Phosphotransferase) domain 1"/>
    <property type="match status" value="1"/>
</dbReference>
<evidence type="ECO:0000256" key="6">
    <source>
        <dbReference type="ARBA" id="ARBA00022777"/>
    </source>
</evidence>
<evidence type="ECO:0000256" key="9">
    <source>
        <dbReference type="RuleBase" id="RU000304"/>
    </source>
</evidence>
<feature type="binding site" evidence="8">
    <location>
        <position position="36"/>
    </location>
    <ligand>
        <name>ATP</name>
        <dbReference type="ChEBI" id="CHEBI:30616"/>
    </ligand>
</feature>
<reference evidence="11 12" key="1">
    <citation type="submission" date="2019-01" db="EMBL/GenBank/DDBJ databases">
        <title>Genomes sequencing and comparative genomics of infectious freshwater microsporidia, Cucumispora dikerogammari and Thelohania contejeani.</title>
        <authorList>
            <person name="Cormier A."/>
            <person name="Giraud I."/>
            <person name="Wattier R."/>
            <person name="Teixeira M."/>
            <person name="Grandjean F."/>
            <person name="Rigaud T."/>
            <person name="Cordaux R."/>
        </authorList>
    </citation>
    <scope>NUCLEOTIDE SEQUENCE [LARGE SCALE GENOMIC DNA]</scope>
    <source>
        <strain evidence="11">T1</strain>
        <tissue evidence="11">Spores</tissue>
    </source>
</reference>
<dbReference type="PANTHER" id="PTHR24056:SF0">
    <property type="entry name" value="CYCLIN-DEPENDENT KINASE 7"/>
    <property type="match status" value="1"/>
</dbReference>
<dbReference type="Proteomes" id="UP001516464">
    <property type="component" value="Unassembled WGS sequence"/>
</dbReference>
<dbReference type="PROSITE" id="PS50011">
    <property type="entry name" value="PROTEIN_KINASE_DOM"/>
    <property type="match status" value="1"/>
</dbReference>
<gene>
    <name evidence="11" type="primary">KIN28</name>
    <name evidence="11" type="ORF">TCON_0488</name>
</gene>
<evidence type="ECO:0000256" key="8">
    <source>
        <dbReference type="PROSITE-ProRule" id="PRU10141"/>
    </source>
</evidence>
<organism evidence="11 12">
    <name type="scientific">Astathelohania contejeani</name>
    <dbReference type="NCBI Taxonomy" id="164912"/>
    <lineage>
        <taxon>Eukaryota</taxon>
        <taxon>Fungi</taxon>
        <taxon>Fungi incertae sedis</taxon>
        <taxon>Microsporidia</taxon>
        <taxon>Astathelohaniidae</taxon>
        <taxon>Astathelohania</taxon>
    </lineage>
</organism>
<evidence type="ECO:0000256" key="5">
    <source>
        <dbReference type="ARBA" id="ARBA00022741"/>
    </source>
</evidence>
<keyword evidence="5 8" id="KW-0547">Nucleotide-binding</keyword>
<dbReference type="InterPro" id="IPR000719">
    <property type="entry name" value="Prot_kinase_dom"/>
</dbReference>
<dbReference type="PROSITE" id="PS00108">
    <property type="entry name" value="PROTEIN_KINASE_ST"/>
    <property type="match status" value="1"/>
</dbReference>
<dbReference type="GO" id="GO:0016301">
    <property type="term" value="F:kinase activity"/>
    <property type="evidence" value="ECO:0007669"/>
    <property type="project" value="UniProtKB-KW"/>
</dbReference>
<dbReference type="InterPro" id="IPR050108">
    <property type="entry name" value="CDK"/>
</dbReference>
<keyword evidence="4" id="KW-0808">Transferase</keyword>
<dbReference type="InterPro" id="IPR011009">
    <property type="entry name" value="Kinase-like_dom_sf"/>
</dbReference>
<comment type="similarity">
    <text evidence="1">Belongs to the protein kinase superfamily. CMGC Ser/Thr protein kinase family. CDC2/CDKX subfamily.</text>
</comment>
<dbReference type="SUPFAM" id="SSF56112">
    <property type="entry name" value="Protein kinase-like (PK-like)"/>
    <property type="match status" value="1"/>
</dbReference>
<protein>
    <recommendedName>
        <fullName evidence="2">[RNA-polymerase]-subunit kinase</fullName>
        <ecNumber evidence="2">2.7.11.23</ecNumber>
    </recommendedName>
</protein>